<evidence type="ECO:0000313" key="2">
    <source>
        <dbReference type="EMBL" id="JAB92275.1"/>
    </source>
</evidence>
<protein>
    <submittedName>
        <fullName evidence="2">Uncharacterized protein</fullName>
    </submittedName>
</protein>
<reference evidence="2" key="1">
    <citation type="submission" date="2013-07" db="EMBL/GenBank/DDBJ databases">
        <authorList>
            <person name="Geib S."/>
        </authorList>
    </citation>
    <scope>NUCLEOTIDE SEQUENCE</scope>
</reference>
<dbReference type="AlphaFoldDB" id="W8ATV6"/>
<name>W8ATV6_CERCA</name>
<dbReference type="EMBL" id="GAMC01014280">
    <property type="protein sequence ID" value="JAB92275.1"/>
    <property type="molecule type" value="mRNA"/>
</dbReference>
<sequence length="115" mass="13140">FFFIEPKTTMYFHNLRIISHILLLLLPIALISALLRRSPHPKLSDDLQFVSFWPPLYPLHAAHMGFPPPNEHRSRDPSKSRTFVFVHSRAQRGANHHSKAPAIAPNPYAALSRSI</sequence>
<accession>W8ATV6</accession>
<keyword evidence="1" id="KW-1133">Transmembrane helix</keyword>
<keyword evidence="1" id="KW-0472">Membrane</keyword>
<keyword evidence="1" id="KW-0812">Transmembrane</keyword>
<evidence type="ECO:0000256" key="1">
    <source>
        <dbReference type="SAM" id="Phobius"/>
    </source>
</evidence>
<reference evidence="2" key="2">
    <citation type="journal article" date="2014" name="BMC Genomics">
        <title>A genomic perspective to assessing quality of mass-reared SIT flies used in Mediterranean fruit fly (Ceratitis capitata) eradication in California.</title>
        <authorList>
            <person name="Calla B."/>
            <person name="Hall B."/>
            <person name="Hou S."/>
            <person name="Geib S.M."/>
        </authorList>
    </citation>
    <scope>NUCLEOTIDE SEQUENCE</scope>
</reference>
<proteinExistence type="evidence at transcript level"/>
<feature type="non-terminal residue" evidence="2">
    <location>
        <position position="1"/>
    </location>
</feature>
<organism evidence="2">
    <name type="scientific">Ceratitis capitata</name>
    <name type="common">Mediterranean fruit fly</name>
    <name type="synonym">Tephritis capitata</name>
    <dbReference type="NCBI Taxonomy" id="7213"/>
    <lineage>
        <taxon>Eukaryota</taxon>
        <taxon>Metazoa</taxon>
        <taxon>Ecdysozoa</taxon>
        <taxon>Arthropoda</taxon>
        <taxon>Hexapoda</taxon>
        <taxon>Insecta</taxon>
        <taxon>Pterygota</taxon>
        <taxon>Neoptera</taxon>
        <taxon>Endopterygota</taxon>
        <taxon>Diptera</taxon>
        <taxon>Brachycera</taxon>
        <taxon>Muscomorpha</taxon>
        <taxon>Tephritoidea</taxon>
        <taxon>Tephritidae</taxon>
        <taxon>Ceratitis</taxon>
        <taxon>Ceratitis</taxon>
    </lineage>
</organism>
<feature type="transmembrane region" description="Helical" evidence="1">
    <location>
        <begin position="17"/>
        <end position="35"/>
    </location>
</feature>